<keyword evidence="6 8" id="KW-0472">Membrane</keyword>
<keyword evidence="2 8" id="KW-0813">Transport</keyword>
<dbReference type="GO" id="GO:0009279">
    <property type="term" value="C:cell outer membrane"/>
    <property type="evidence" value="ECO:0007669"/>
    <property type="project" value="UniProtKB-SubCell"/>
</dbReference>
<protein>
    <submittedName>
        <fullName evidence="13">TonB-dependent receptor</fullName>
    </submittedName>
</protein>
<dbReference type="SUPFAM" id="SSF56935">
    <property type="entry name" value="Porins"/>
    <property type="match status" value="1"/>
</dbReference>
<evidence type="ECO:0000256" key="10">
    <source>
        <dbReference type="SAM" id="SignalP"/>
    </source>
</evidence>
<dbReference type="PANTHER" id="PTHR47234">
    <property type="match status" value="1"/>
</dbReference>
<name>A0A432YP16_9GAMM</name>
<dbReference type="Pfam" id="PF07715">
    <property type="entry name" value="Plug"/>
    <property type="match status" value="1"/>
</dbReference>
<evidence type="ECO:0000259" key="12">
    <source>
        <dbReference type="Pfam" id="PF07715"/>
    </source>
</evidence>
<keyword evidence="7 8" id="KW-0998">Cell outer membrane</keyword>
<dbReference type="PANTHER" id="PTHR47234:SF3">
    <property type="entry name" value="SECRETIN_TONB SHORT N-TERMINAL DOMAIN-CONTAINING PROTEIN"/>
    <property type="match status" value="1"/>
</dbReference>
<evidence type="ECO:0000256" key="9">
    <source>
        <dbReference type="RuleBase" id="RU003357"/>
    </source>
</evidence>
<keyword evidence="10" id="KW-0732">Signal</keyword>
<keyword evidence="13" id="KW-0675">Receptor</keyword>
<dbReference type="Proteomes" id="UP000288361">
    <property type="component" value="Unassembled WGS sequence"/>
</dbReference>
<evidence type="ECO:0000256" key="5">
    <source>
        <dbReference type="ARBA" id="ARBA00023077"/>
    </source>
</evidence>
<evidence type="ECO:0000256" key="7">
    <source>
        <dbReference type="ARBA" id="ARBA00023237"/>
    </source>
</evidence>
<accession>A0A432YP16</accession>
<dbReference type="CDD" id="cd01347">
    <property type="entry name" value="ligand_gated_channel"/>
    <property type="match status" value="1"/>
</dbReference>
<comment type="similarity">
    <text evidence="8 9">Belongs to the TonB-dependent receptor family.</text>
</comment>
<organism evidence="13 14">
    <name type="scientific">Idiomarina piscisalsi</name>
    <dbReference type="NCBI Taxonomy" id="1096243"/>
    <lineage>
        <taxon>Bacteria</taxon>
        <taxon>Pseudomonadati</taxon>
        <taxon>Pseudomonadota</taxon>
        <taxon>Gammaproteobacteria</taxon>
        <taxon>Alteromonadales</taxon>
        <taxon>Idiomarinaceae</taxon>
        <taxon>Idiomarina</taxon>
    </lineage>
</organism>
<dbReference type="Pfam" id="PF00593">
    <property type="entry name" value="TonB_dep_Rec_b-barrel"/>
    <property type="match status" value="1"/>
</dbReference>
<dbReference type="InterPro" id="IPR012910">
    <property type="entry name" value="Plug_dom"/>
</dbReference>
<evidence type="ECO:0000259" key="11">
    <source>
        <dbReference type="Pfam" id="PF00593"/>
    </source>
</evidence>
<evidence type="ECO:0000256" key="3">
    <source>
        <dbReference type="ARBA" id="ARBA00022452"/>
    </source>
</evidence>
<dbReference type="InterPro" id="IPR036942">
    <property type="entry name" value="Beta-barrel_TonB_sf"/>
</dbReference>
<dbReference type="AlphaFoldDB" id="A0A432YP16"/>
<evidence type="ECO:0000313" key="14">
    <source>
        <dbReference type="Proteomes" id="UP000288361"/>
    </source>
</evidence>
<dbReference type="RefSeq" id="WP_126752604.1">
    <property type="nucleotide sequence ID" value="NZ_JBHUMT010000004.1"/>
</dbReference>
<feature type="signal peptide" evidence="10">
    <location>
        <begin position="1"/>
        <end position="27"/>
    </location>
</feature>
<reference evidence="13 14" key="1">
    <citation type="journal article" date="2011" name="Front. Microbiol.">
        <title>Genomic signatures of strain selection and enhancement in Bacillus atrophaeus var. globigii, a historical biowarfare simulant.</title>
        <authorList>
            <person name="Gibbons H.S."/>
            <person name="Broomall S.M."/>
            <person name="McNew L.A."/>
            <person name="Daligault H."/>
            <person name="Chapman C."/>
            <person name="Bruce D."/>
            <person name="Karavis M."/>
            <person name="Krepps M."/>
            <person name="McGregor P.A."/>
            <person name="Hong C."/>
            <person name="Park K.H."/>
            <person name="Akmal A."/>
            <person name="Feldman A."/>
            <person name="Lin J.S."/>
            <person name="Chang W.E."/>
            <person name="Higgs B.W."/>
            <person name="Demirev P."/>
            <person name="Lindquist J."/>
            <person name="Liem A."/>
            <person name="Fochler E."/>
            <person name="Read T.D."/>
            <person name="Tapia R."/>
            <person name="Johnson S."/>
            <person name="Bishop-Lilly K.A."/>
            <person name="Detter C."/>
            <person name="Han C."/>
            <person name="Sozhamannan S."/>
            <person name="Rosenzweig C.N."/>
            <person name="Skowronski E.W."/>
        </authorList>
    </citation>
    <scope>NUCLEOTIDE SEQUENCE [LARGE SCALE GENOMIC DNA]</scope>
    <source>
        <strain evidence="13 14">TPS4-2</strain>
    </source>
</reference>
<comment type="subcellular location">
    <subcellularLocation>
        <location evidence="1 8">Cell outer membrane</location>
        <topology evidence="1 8">Multi-pass membrane protein</topology>
    </subcellularLocation>
</comment>
<evidence type="ECO:0000256" key="1">
    <source>
        <dbReference type="ARBA" id="ARBA00004571"/>
    </source>
</evidence>
<feature type="domain" description="TonB-dependent receptor plug" evidence="12">
    <location>
        <begin position="55"/>
        <end position="175"/>
    </location>
</feature>
<sequence>MTRAPFKLGFLSVSLAATFMVPATAMAQDAVNAETGESIERIVTLGSRVNGRTATESASPIDIISADQLVDTGATELGKALQMSAPSFNFSSTTISDGSDIIRPATLRGLNPDQVLVLVNGKRRHQQALVNVQETIGKGSAGYDINAIPITAVERVEILRDGAAAQYGSDAIAGVINITLKSSEGGSISAEVGQTYEKDGEVNTVGINFGKEFDKGFFNGTLEYRDRGMTNRASPAEASLIGDWLSPSGEPVVRLHVGDADSENMYAWFNAGYNLGNTTELYAFGGVSNRDGGSSGFFRGRDHQRTIESIYPDGFLPKLATEADDQSLAVGIRGDLPNAWLWDASVVYGKNEFGFNSSNSANTSWYYEPHPDGGIYGETPTEAFDGELVFEQTTFNFDVNGTVDVANELLYLALGVELRRDGYQINQGDPVSWAFGRQDDRDIQILTPYVNDEGEPISAEPGIQGFPGFGPRQVIDADRDSYGAYVDAEYYVTPDFLLAGALRYEDYDIAGDNISGKLSARYDIDNDFSLRGTVSTGFRAPGVQQMYYSQVLTNVVGGTLVETATIANNDEIAQQFGIKELEEETSESVSVGLIKRFNNGFDITIDAYQINIDDRIVLSEPLQADVGAQFADILEDNQLGAVQFFTNSVDTKTTGLDVIASYPTELMEGELNLTAAMSFMNTEVERVNSVSSLIDGDDIFNDTQVLRLEEGQPSEKATISADWSRNAWNVNVAFNYFGSVEGQAFTGVKKEWGGKWLTDASVGYDFTDNLNVRIGANNLFDTYPDEWGSEGSPFSDAGFKYGWETFPFGINGGYYYARLNYTF</sequence>
<dbReference type="PROSITE" id="PS52016">
    <property type="entry name" value="TONB_DEPENDENT_REC_3"/>
    <property type="match status" value="1"/>
</dbReference>
<keyword evidence="4 8" id="KW-0812">Transmembrane</keyword>
<dbReference type="InterPro" id="IPR000531">
    <property type="entry name" value="Beta-barrel_TonB"/>
</dbReference>
<evidence type="ECO:0000256" key="4">
    <source>
        <dbReference type="ARBA" id="ARBA00022692"/>
    </source>
</evidence>
<proteinExistence type="inferred from homology"/>
<keyword evidence="5 9" id="KW-0798">TonB box</keyword>
<comment type="caution">
    <text evidence="13">The sequence shown here is derived from an EMBL/GenBank/DDBJ whole genome shotgun (WGS) entry which is preliminary data.</text>
</comment>
<evidence type="ECO:0000313" key="13">
    <source>
        <dbReference type="EMBL" id="RUO62737.1"/>
    </source>
</evidence>
<feature type="chain" id="PRO_5019333807" evidence="10">
    <location>
        <begin position="28"/>
        <end position="823"/>
    </location>
</feature>
<dbReference type="Gene3D" id="2.170.130.10">
    <property type="entry name" value="TonB-dependent receptor, plug domain"/>
    <property type="match status" value="1"/>
</dbReference>
<evidence type="ECO:0000256" key="6">
    <source>
        <dbReference type="ARBA" id="ARBA00023136"/>
    </source>
</evidence>
<dbReference type="Gene3D" id="2.40.170.20">
    <property type="entry name" value="TonB-dependent receptor, beta-barrel domain"/>
    <property type="match status" value="1"/>
</dbReference>
<dbReference type="EMBL" id="PIQA01000011">
    <property type="protein sequence ID" value="RUO62737.1"/>
    <property type="molecule type" value="Genomic_DNA"/>
</dbReference>
<evidence type="ECO:0000256" key="2">
    <source>
        <dbReference type="ARBA" id="ARBA00022448"/>
    </source>
</evidence>
<dbReference type="InterPro" id="IPR037066">
    <property type="entry name" value="Plug_dom_sf"/>
</dbReference>
<dbReference type="InterPro" id="IPR039426">
    <property type="entry name" value="TonB-dep_rcpt-like"/>
</dbReference>
<keyword evidence="3 8" id="KW-1134">Transmembrane beta strand</keyword>
<feature type="domain" description="TonB-dependent receptor-like beta-barrel" evidence="11">
    <location>
        <begin position="276"/>
        <end position="779"/>
    </location>
</feature>
<evidence type="ECO:0000256" key="8">
    <source>
        <dbReference type="PROSITE-ProRule" id="PRU01360"/>
    </source>
</evidence>
<gene>
    <name evidence="13" type="ORF">CWI73_09715</name>
</gene>